<dbReference type="RefSeq" id="WP_379537434.1">
    <property type="nucleotide sequence ID" value="NZ_JBHSDR010000003.1"/>
</dbReference>
<dbReference type="InterPro" id="IPR009579">
    <property type="entry name" value="DUF1192"/>
</dbReference>
<dbReference type="Pfam" id="PF06698">
    <property type="entry name" value="DUF1192"/>
    <property type="match status" value="1"/>
</dbReference>
<evidence type="ECO:0000313" key="1">
    <source>
        <dbReference type="EMBL" id="MFC4293957.1"/>
    </source>
</evidence>
<reference evidence="2" key="1">
    <citation type="journal article" date="2019" name="Int. J. Syst. Evol. Microbiol.">
        <title>The Global Catalogue of Microorganisms (GCM) 10K type strain sequencing project: providing services to taxonomists for standard genome sequencing and annotation.</title>
        <authorList>
            <consortium name="The Broad Institute Genomics Platform"/>
            <consortium name="The Broad Institute Genome Sequencing Center for Infectious Disease"/>
            <person name="Wu L."/>
            <person name="Ma J."/>
        </authorList>
    </citation>
    <scope>NUCLEOTIDE SEQUENCE [LARGE SCALE GENOMIC DNA]</scope>
    <source>
        <strain evidence="2">CGMCC 1.12989</strain>
    </source>
</reference>
<dbReference type="Proteomes" id="UP001595828">
    <property type="component" value="Unassembled WGS sequence"/>
</dbReference>
<evidence type="ECO:0000313" key="2">
    <source>
        <dbReference type="Proteomes" id="UP001595828"/>
    </source>
</evidence>
<gene>
    <name evidence="1" type="ORF">ACFO0A_02665</name>
</gene>
<comment type="caution">
    <text evidence="1">The sequence shown here is derived from an EMBL/GenBank/DDBJ whole genome shotgun (WGS) entry which is preliminary data.</text>
</comment>
<name>A0ABV8RKL3_9SPHN</name>
<dbReference type="EMBL" id="JBHSDR010000003">
    <property type="protein sequence ID" value="MFC4293957.1"/>
    <property type="molecule type" value="Genomic_DNA"/>
</dbReference>
<proteinExistence type="predicted"/>
<accession>A0ABV8RKL3</accession>
<sequence>MEDEDLPRAKGDAASKLAAESLDRYSHEELNERIQLLEAEVVRVVAHRDKAHAHRVAADALFKRSPTS</sequence>
<protein>
    <submittedName>
        <fullName evidence="1">DUF1192 domain-containing protein</fullName>
    </submittedName>
</protein>
<keyword evidence="2" id="KW-1185">Reference proteome</keyword>
<organism evidence="1 2">
    <name type="scientific">Novosphingobium tardum</name>
    <dbReference type="NCBI Taxonomy" id="1538021"/>
    <lineage>
        <taxon>Bacteria</taxon>
        <taxon>Pseudomonadati</taxon>
        <taxon>Pseudomonadota</taxon>
        <taxon>Alphaproteobacteria</taxon>
        <taxon>Sphingomonadales</taxon>
        <taxon>Sphingomonadaceae</taxon>
        <taxon>Novosphingobium</taxon>
    </lineage>
</organism>